<gene>
    <name evidence="6" type="ORF">COT63_02275</name>
</gene>
<evidence type="ECO:0000313" key="6">
    <source>
        <dbReference type="EMBL" id="PIS15005.1"/>
    </source>
</evidence>
<dbReference type="SUPFAM" id="SSF53613">
    <property type="entry name" value="Ribokinase-like"/>
    <property type="match status" value="1"/>
</dbReference>
<dbReference type="Proteomes" id="UP000231282">
    <property type="component" value="Unassembled WGS sequence"/>
</dbReference>
<dbReference type="PROSITE" id="PS00584">
    <property type="entry name" value="PFKB_KINASES_2"/>
    <property type="match status" value="1"/>
</dbReference>
<dbReference type="Gene3D" id="3.40.1190.20">
    <property type="match status" value="1"/>
</dbReference>
<dbReference type="GO" id="GO:0005829">
    <property type="term" value="C:cytosol"/>
    <property type="evidence" value="ECO:0007669"/>
    <property type="project" value="TreeGrafter"/>
</dbReference>
<dbReference type="PRINTS" id="PR00990">
    <property type="entry name" value="RIBOKINASE"/>
</dbReference>
<dbReference type="PANTHER" id="PTHR10584">
    <property type="entry name" value="SUGAR KINASE"/>
    <property type="match status" value="1"/>
</dbReference>
<feature type="domain" description="Carbohydrate kinase PfkB" evidence="5">
    <location>
        <begin position="5"/>
        <end position="293"/>
    </location>
</feature>
<evidence type="ECO:0000313" key="7">
    <source>
        <dbReference type="Proteomes" id="UP000231282"/>
    </source>
</evidence>
<evidence type="ECO:0000256" key="3">
    <source>
        <dbReference type="ARBA" id="ARBA00022777"/>
    </source>
</evidence>
<dbReference type="InterPro" id="IPR002173">
    <property type="entry name" value="Carboh/pur_kinase_PfkB_CS"/>
</dbReference>
<proteinExistence type="inferred from homology"/>
<sequence>MFDIITVGSATLDIFLRSSKFKINARGEEKLVLQGGKIEAEKVLVTSGGGGTNVAAGFSRLGFKTACVARLGDDLMGKWLISELAREKFVKRHLRRIRGEVTDFSIVLLSPTGRRVILVSRGKTRIDKSIFPFGALKKTRWLYIASLEGNVILLEKVIKEALRFGVRVVLNPGSRELAQKKSLIKIFPMVEVLVLNQGEAISFWGEDFLSGVRKSGAKTTVVTCGQEGAYLRQDSRTIKSKIIKVNTVDTTGAGDAFSVGLVAGLMWGYSPRKALRLGMIESASAVGTIGAKAGLLDKRKLMALVKIS</sequence>
<dbReference type="EMBL" id="PEZH01000044">
    <property type="protein sequence ID" value="PIS15005.1"/>
    <property type="molecule type" value="Genomic_DNA"/>
</dbReference>
<protein>
    <recommendedName>
        <fullName evidence="5">Carbohydrate kinase PfkB domain-containing protein</fullName>
    </recommendedName>
</protein>
<keyword evidence="2 4" id="KW-0808">Transferase</keyword>
<evidence type="ECO:0000256" key="1">
    <source>
        <dbReference type="ARBA" id="ARBA00010688"/>
    </source>
</evidence>
<evidence type="ECO:0000259" key="5">
    <source>
        <dbReference type="Pfam" id="PF00294"/>
    </source>
</evidence>
<comment type="similarity">
    <text evidence="1 4">Belongs to the carbohydrate kinase PfkB family.</text>
</comment>
<dbReference type="Pfam" id="PF00294">
    <property type="entry name" value="PfkB"/>
    <property type="match status" value="1"/>
</dbReference>
<comment type="caution">
    <text evidence="6">The sequence shown here is derived from an EMBL/GenBank/DDBJ whole genome shotgun (WGS) entry which is preliminary data.</text>
</comment>
<dbReference type="InterPro" id="IPR002139">
    <property type="entry name" value="Ribo/fructo_kinase"/>
</dbReference>
<evidence type="ECO:0000256" key="4">
    <source>
        <dbReference type="RuleBase" id="RU003704"/>
    </source>
</evidence>
<accession>A0A2H0WQW5</accession>
<dbReference type="InterPro" id="IPR011611">
    <property type="entry name" value="PfkB_dom"/>
</dbReference>
<keyword evidence="3 4" id="KW-0418">Kinase</keyword>
<reference evidence="7" key="1">
    <citation type="submission" date="2017-09" db="EMBL/GenBank/DDBJ databases">
        <title>Depth-based differentiation of microbial function through sediment-hosted aquifers and enrichment of novel symbionts in the deep terrestrial subsurface.</title>
        <authorList>
            <person name="Probst A.J."/>
            <person name="Ladd B."/>
            <person name="Jarett J.K."/>
            <person name="Geller-Mcgrath D.E."/>
            <person name="Sieber C.M.K."/>
            <person name="Emerson J.B."/>
            <person name="Anantharaman K."/>
            <person name="Thomas B.C."/>
            <person name="Malmstrom R."/>
            <person name="Stieglmeier M."/>
            <person name="Klingl A."/>
            <person name="Woyke T."/>
            <person name="Ryan C.M."/>
            <person name="Banfield J.F."/>
        </authorList>
    </citation>
    <scope>NUCLEOTIDE SEQUENCE [LARGE SCALE GENOMIC DNA]</scope>
</reference>
<dbReference type="PANTHER" id="PTHR10584:SF166">
    <property type="entry name" value="RIBOKINASE"/>
    <property type="match status" value="1"/>
</dbReference>
<dbReference type="GO" id="GO:0016301">
    <property type="term" value="F:kinase activity"/>
    <property type="evidence" value="ECO:0007669"/>
    <property type="project" value="UniProtKB-KW"/>
</dbReference>
<dbReference type="InterPro" id="IPR029056">
    <property type="entry name" value="Ribokinase-like"/>
</dbReference>
<evidence type="ECO:0000256" key="2">
    <source>
        <dbReference type="ARBA" id="ARBA00022679"/>
    </source>
</evidence>
<dbReference type="PROSITE" id="PS00583">
    <property type="entry name" value="PFKB_KINASES_1"/>
    <property type="match status" value="1"/>
</dbReference>
<organism evidence="6 7">
    <name type="scientific">Candidatus Shapirobacteria bacterium CG09_land_8_20_14_0_10_38_17</name>
    <dbReference type="NCBI Taxonomy" id="1974884"/>
    <lineage>
        <taxon>Bacteria</taxon>
        <taxon>Candidatus Shapironibacteriota</taxon>
    </lineage>
</organism>
<dbReference type="GO" id="GO:0006796">
    <property type="term" value="P:phosphate-containing compound metabolic process"/>
    <property type="evidence" value="ECO:0007669"/>
    <property type="project" value="UniProtKB-ARBA"/>
</dbReference>
<name>A0A2H0WQW5_9BACT</name>
<dbReference type="AlphaFoldDB" id="A0A2H0WQW5"/>